<dbReference type="RefSeq" id="WP_192732178.1">
    <property type="nucleotide sequence ID" value="NZ_BAAAVL010000010.1"/>
</dbReference>
<proteinExistence type="predicted"/>
<sequence>MRNTRATRKLLAILSLASCLIQLPAPAVATQEQRLLKLYTEGKCDQVWRELWKDARQGNDAALERLAGQFFGGLYPPSYFPATRDGLGWYAAHNSIALMLYARKSFSEELRKHGMVADPLMDLMGGYYEPGAAEKVRSVNKCFMGKSALDTCYNLAVKYKLIPTFEQYVVLIDNAPRPAFCPPSAPIGHQLPTDEELGLGKAAE</sequence>
<feature type="chain" id="PRO_5047092178" evidence="1">
    <location>
        <begin position="30"/>
        <end position="204"/>
    </location>
</feature>
<dbReference type="EMBL" id="JADBEC010000002">
    <property type="protein sequence ID" value="MBE1508608.1"/>
    <property type="molecule type" value="Genomic_DNA"/>
</dbReference>
<comment type="caution">
    <text evidence="2">The sequence shown here is derived from an EMBL/GenBank/DDBJ whole genome shotgun (WGS) entry which is preliminary data.</text>
</comment>
<evidence type="ECO:0000313" key="3">
    <source>
        <dbReference type="Proteomes" id="UP000620262"/>
    </source>
</evidence>
<name>A0ABR9IZJ2_RHIVS</name>
<keyword evidence="3" id="KW-1185">Reference proteome</keyword>
<feature type="signal peptide" evidence="1">
    <location>
        <begin position="1"/>
        <end position="29"/>
    </location>
</feature>
<reference evidence="2 3" key="1">
    <citation type="submission" date="2020-10" db="EMBL/GenBank/DDBJ databases">
        <title>Sequencing the genomes of 1000 actinobacteria strains.</title>
        <authorList>
            <person name="Klenk H.-P."/>
        </authorList>
    </citation>
    <scope>NUCLEOTIDE SEQUENCE [LARGE SCALE GENOMIC DNA]</scope>
    <source>
        <strain evidence="2 3">DSM 7307</strain>
    </source>
</reference>
<keyword evidence="1" id="KW-0732">Signal</keyword>
<protein>
    <submittedName>
        <fullName evidence="2">Uncharacterized protein</fullName>
    </submittedName>
</protein>
<evidence type="ECO:0000313" key="2">
    <source>
        <dbReference type="EMBL" id="MBE1508608.1"/>
    </source>
</evidence>
<evidence type="ECO:0000256" key="1">
    <source>
        <dbReference type="SAM" id="SignalP"/>
    </source>
</evidence>
<accession>A0ABR9IZJ2</accession>
<organism evidence="2 3">
    <name type="scientific">Rhizobium viscosum</name>
    <name type="common">Arthrobacter viscosus</name>
    <dbReference type="NCBI Taxonomy" id="1673"/>
    <lineage>
        <taxon>Bacteria</taxon>
        <taxon>Pseudomonadati</taxon>
        <taxon>Pseudomonadota</taxon>
        <taxon>Alphaproteobacteria</taxon>
        <taxon>Hyphomicrobiales</taxon>
        <taxon>Rhizobiaceae</taxon>
        <taxon>Rhizobium/Agrobacterium group</taxon>
        <taxon>Rhizobium</taxon>
    </lineage>
</organism>
<dbReference type="Proteomes" id="UP000620262">
    <property type="component" value="Unassembled WGS sequence"/>
</dbReference>
<gene>
    <name evidence="2" type="ORF">H4W29_005853</name>
</gene>